<dbReference type="AlphaFoldDB" id="Q950M1"/>
<dbReference type="InterPro" id="IPR027434">
    <property type="entry name" value="Homing_endonucl"/>
</dbReference>
<feature type="non-terminal residue" evidence="2">
    <location>
        <position position="1"/>
    </location>
</feature>
<feature type="domain" description="Homing endonuclease LAGLIDADG" evidence="1">
    <location>
        <begin position="127"/>
        <end position="216"/>
    </location>
</feature>
<protein>
    <submittedName>
        <fullName evidence="2">Orf375</fullName>
    </submittedName>
</protein>
<evidence type="ECO:0000259" key="1">
    <source>
        <dbReference type="Pfam" id="PF00961"/>
    </source>
</evidence>
<dbReference type="GO" id="GO:0004519">
    <property type="term" value="F:endonuclease activity"/>
    <property type="evidence" value="ECO:0007669"/>
    <property type="project" value="InterPro"/>
</dbReference>
<dbReference type="RefSeq" id="NP_150357.1">
    <property type="nucleotide sequence ID" value="NC_003053.1"/>
</dbReference>
<dbReference type="PANTHER" id="PTHR36181">
    <property type="entry name" value="INTRON-ENCODED ENDONUCLEASE AI3-RELATED"/>
    <property type="match status" value="1"/>
</dbReference>
<keyword evidence="2" id="KW-0496">Mitochondrion</keyword>
<dbReference type="GO" id="GO:0005739">
    <property type="term" value="C:mitochondrion"/>
    <property type="evidence" value="ECO:0007669"/>
    <property type="project" value="UniProtKB-ARBA"/>
</dbReference>
<accession>Q950M1</accession>
<geneLocation type="mitochondrion" evidence="2"/>
<dbReference type="Pfam" id="PF00961">
    <property type="entry name" value="LAGLIDADG_1"/>
    <property type="match status" value="2"/>
</dbReference>
<dbReference type="InterPro" id="IPR004860">
    <property type="entry name" value="LAGLIDADG_dom"/>
</dbReference>
<gene>
    <name evidence="2" type="primary">orf375</name>
</gene>
<name>Q950M1_9FUNG</name>
<evidence type="ECO:0000313" key="2">
    <source>
        <dbReference type="EMBL" id="AAK84287.1"/>
    </source>
</evidence>
<dbReference type="EMBL" id="AF404306">
    <property type="protein sequence ID" value="AAK84287.1"/>
    <property type="molecule type" value="Genomic_DNA"/>
</dbReference>
<reference evidence="2" key="1">
    <citation type="submission" date="2001-07" db="EMBL/GenBank/DDBJ databases">
        <authorList>
            <person name="Lang F.B.F."/>
        </authorList>
    </citation>
    <scope>NUCLEOTIDE SEQUENCE</scope>
    <source>
        <strain evidence="2">136</strain>
    </source>
</reference>
<dbReference type="Gene3D" id="3.10.28.10">
    <property type="entry name" value="Homing endonucleases"/>
    <property type="match status" value="2"/>
</dbReference>
<reference evidence="2" key="2">
    <citation type="journal article" date="2002" name="Mol. Biol. Evol.">
        <title>Hyaloraphidium curvatum: a linear mitochondrial genome, tRNA editing, and an evolutionary link to lower fungi.</title>
        <authorList>
            <person name="Forget L."/>
            <person name="Ustinova J."/>
            <person name="Wang Z."/>
            <person name="Huss V.A."/>
            <person name="Franz Lang B."/>
        </authorList>
    </citation>
    <scope>NUCLEOTIDE SEQUENCE</scope>
    <source>
        <strain evidence="2">136</strain>
    </source>
</reference>
<organism evidence="2">
    <name type="scientific">Rhizophydium sp. 136</name>
    <dbReference type="NCBI Taxonomy" id="60187"/>
    <lineage>
        <taxon>Eukaryota</taxon>
        <taxon>Fungi</taxon>
        <taxon>Fungi incertae sedis</taxon>
        <taxon>Chytridiomycota</taxon>
        <taxon>Chytridiomycota incertae sedis</taxon>
        <taxon>Chytridiomycetes</taxon>
        <taxon>Rhizophydiales</taxon>
        <taxon>Rhizophydiaceae</taxon>
        <taxon>Rhizophydium</taxon>
    </lineage>
</organism>
<proteinExistence type="predicted"/>
<dbReference type="InterPro" id="IPR051289">
    <property type="entry name" value="LAGLIDADG_Endonuclease"/>
</dbReference>
<dbReference type="GeneID" id="803649"/>
<dbReference type="PANTHER" id="PTHR36181:SF2">
    <property type="entry name" value="INTRON-ENCODED ENDONUCLEASE AI3-RELATED"/>
    <property type="match status" value="1"/>
</dbReference>
<sequence length="375" mass="44457">SVAPLIREDYCENCCMLRRPELNKFIKTYLSEFYKKILFLNKDNSLFNRVNLQEILVKLELYILKFKFKKLPMDQIITKEVLKNYTQLNTKSSSETTRDLTFDFKEYYKNNSQHINNIDNRFLEWFIGFVEGDGSFVISKDKVYFDLTQDLVDIDLLHHIRTKLGFGKILYRTDGHRNVGVYYITGKENFIKILSLFNGNLVSTYKKEQFNKWLIVFNNQYNMSIPYKNSSISPSLNSAWLSGFIDAEGCFISRLKVCKTSKLGQQVLTDFSITQKHKEILERIRNIILVNHNNKNIRFDPSWEGYEFYLSDKKKLKILIHYLSLYPLKTIKRIQFQNWSKIHELALNKTHLTKEGLDNITNLINKKLNQNKKIK</sequence>
<feature type="domain" description="Homing endonuclease LAGLIDADG" evidence="1">
    <location>
        <begin position="241"/>
        <end position="343"/>
    </location>
</feature>
<dbReference type="SUPFAM" id="SSF55608">
    <property type="entry name" value="Homing endonucleases"/>
    <property type="match status" value="2"/>
</dbReference>